<dbReference type="EMBL" id="BAAAQM010000010">
    <property type="protein sequence ID" value="GAA1965469.1"/>
    <property type="molecule type" value="Genomic_DNA"/>
</dbReference>
<name>A0ABP5CNX4_9ACTN</name>
<reference evidence="2" key="1">
    <citation type="journal article" date="2019" name="Int. J. Syst. Evol. Microbiol.">
        <title>The Global Catalogue of Microorganisms (GCM) 10K type strain sequencing project: providing services to taxonomists for standard genome sequencing and annotation.</title>
        <authorList>
            <consortium name="The Broad Institute Genomics Platform"/>
            <consortium name="The Broad Institute Genome Sequencing Center for Infectious Disease"/>
            <person name="Wu L."/>
            <person name="Ma J."/>
        </authorList>
    </citation>
    <scope>NUCLEOTIDE SEQUENCE [LARGE SCALE GENOMIC DNA]</scope>
    <source>
        <strain evidence="2">JCM 16013</strain>
    </source>
</reference>
<comment type="caution">
    <text evidence="1">The sequence shown here is derived from an EMBL/GenBank/DDBJ whole genome shotgun (WGS) entry which is preliminary data.</text>
</comment>
<sequence length="147" mass="16613">MLIEAAMKRLADPQIKAALKQAREQVKRANVTALRPAPVRRGRWMSEEPDAHVVWERTVKTKVPSAPHPTCFQTILRIRHDHHGVVAEHDHHSRPVMGGRISAGKAYRLVFIDQIERLHEHTAESMACPMAPDVLPLCSMVRENLTA</sequence>
<organism evidence="1 2">
    <name type="scientific">Catenulispora subtropica</name>
    <dbReference type="NCBI Taxonomy" id="450798"/>
    <lineage>
        <taxon>Bacteria</taxon>
        <taxon>Bacillati</taxon>
        <taxon>Actinomycetota</taxon>
        <taxon>Actinomycetes</taxon>
        <taxon>Catenulisporales</taxon>
        <taxon>Catenulisporaceae</taxon>
        <taxon>Catenulispora</taxon>
    </lineage>
</organism>
<keyword evidence="2" id="KW-1185">Reference proteome</keyword>
<accession>A0ABP5CNX4</accession>
<proteinExistence type="predicted"/>
<gene>
    <name evidence="1" type="ORF">GCM10009838_23800</name>
</gene>
<evidence type="ECO:0000313" key="1">
    <source>
        <dbReference type="EMBL" id="GAA1965469.1"/>
    </source>
</evidence>
<protein>
    <submittedName>
        <fullName evidence="1">Uncharacterized protein</fullName>
    </submittedName>
</protein>
<dbReference type="Proteomes" id="UP001499854">
    <property type="component" value="Unassembled WGS sequence"/>
</dbReference>
<evidence type="ECO:0000313" key="2">
    <source>
        <dbReference type="Proteomes" id="UP001499854"/>
    </source>
</evidence>